<evidence type="ECO:0000259" key="1">
    <source>
        <dbReference type="Pfam" id="PF00557"/>
    </source>
</evidence>
<dbReference type="GO" id="GO:0004177">
    <property type="term" value="F:aminopeptidase activity"/>
    <property type="evidence" value="ECO:0007669"/>
    <property type="project" value="UniProtKB-KW"/>
</dbReference>
<evidence type="ECO:0000259" key="2">
    <source>
        <dbReference type="Pfam" id="PF01321"/>
    </source>
</evidence>
<reference evidence="3 4" key="1">
    <citation type="submission" date="2021-01" db="EMBL/GenBank/DDBJ databases">
        <title>Genome public.</title>
        <authorList>
            <person name="Liu C."/>
            <person name="Sun Q."/>
        </authorList>
    </citation>
    <scope>NUCLEOTIDE SEQUENCE [LARGE SCALE GENOMIC DNA]</scope>
    <source>
        <strain evidence="3 4">YIM B02564</strain>
    </source>
</reference>
<dbReference type="Pfam" id="PF01321">
    <property type="entry name" value="Creatinase_N"/>
    <property type="match status" value="1"/>
</dbReference>
<name>A0ABS1TQ86_9BACI</name>
<keyword evidence="4" id="KW-1185">Reference proteome</keyword>
<sequence length="376" mass="42691">MLKHELQNRMDRFQKTMETHSLDSYIITAEEDIWYFTNITYKPEERPFFLVISPNQQPVLVVPKLEEAHVYKGILDCKVITYWEYPSPVGENWYEVLNDLIKRFERTGIEDNVKTEVFLKIKAKELIPSKLVVEQRKTKSLYELEKIRWSAGISDRAMEMIFKSVYTGAAVVESFALSGSIQSELMRTKQFDPLSTSLLTAVWPAPVSSMPHSVPNFDDRLGKGPNVAMAYFRINGYASECERTFFLEKPTKEEEELFHYMMNARQRSLNVLKAGVRAADVDSEARNYLVKNGLGGNLLHRTGHGVGLGNHEAPFVAEGSDEILEENMVITIEPGIYIDGVGGYRHSDTILVTKGGYEFLTTAPTELTDVIIKGSK</sequence>
<dbReference type="Gene3D" id="3.90.230.10">
    <property type="entry name" value="Creatinase/methionine aminopeptidase superfamily"/>
    <property type="match status" value="1"/>
</dbReference>
<keyword evidence="3" id="KW-0645">Protease</keyword>
<proteinExistence type="predicted"/>
<comment type="caution">
    <text evidence="3">The sequence shown here is derived from an EMBL/GenBank/DDBJ whole genome shotgun (WGS) entry which is preliminary data.</text>
</comment>
<dbReference type="InterPro" id="IPR000587">
    <property type="entry name" value="Creatinase_N"/>
</dbReference>
<dbReference type="InterPro" id="IPR036005">
    <property type="entry name" value="Creatinase/aminopeptidase-like"/>
</dbReference>
<keyword evidence="3" id="KW-0378">Hydrolase</keyword>
<feature type="domain" description="Peptidase M24" evidence="1">
    <location>
        <begin position="145"/>
        <end position="354"/>
    </location>
</feature>
<keyword evidence="3" id="KW-0031">Aminopeptidase</keyword>
<dbReference type="RefSeq" id="WP_202654594.1">
    <property type="nucleotide sequence ID" value="NZ_JAESWB010000181.1"/>
</dbReference>
<dbReference type="SUPFAM" id="SSF53092">
    <property type="entry name" value="Creatinase/prolidase N-terminal domain"/>
    <property type="match status" value="1"/>
</dbReference>
<protein>
    <submittedName>
        <fullName evidence="3">Aminopeptidase P family protein</fullName>
    </submittedName>
</protein>
<dbReference type="Pfam" id="PF00557">
    <property type="entry name" value="Peptidase_M24"/>
    <property type="match status" value="1"/>
</dbReference>
<feature type="domain" description="Creatinase N-terminal" evidence="2">
    <location>
        <begin position="9"/>
        <end position="132"/>
    </location>
</feature>
<dbReference type="InterPro" id="IPR000994">
    <property type="entry name" value="Pept_M24"/>
</dbReference>
<dbReference type="InterPro" id="IPR050659">
    <property type="entry name" value="Peptidase_M24B"/>
</dbReference>
<dbReference type="PANTHER" id="PTHR46112">
    <property type="entry name" value="AMINOPEPTIDASE"/>
    <property type="match status" value="1"/>
</dbReference>
<gene>
    <name evidence="3" type="ORF">JK635_14105</name>
</gene>
<dbReference type="EMBL" id="JAESWB010000181">
    <property type="protein sequence ID" value="MBL4953343.1"/>
    <property type="molecule type" value="Genomic_DNA"/>
</dbReference>
<dbReference type="InterPro" id="IPR029149">
    <property type="entry name" value="Creatin/AminoP/Spt16_N"/>
</dbReference>
<evidence type="ECO:0000313" key="3">
    <source>
        <dbReference type="EMBL" id="MBL4953343.1"/>
    </source>
</evidence>
<organism evidence="3 4">
    <name type="scientific">Neobacillus paridis</name>
    <dbReference type="NCBI Taxonomy" id="2803862"/>
    <lineage>
        <taxon>Bacteria</taxon>
        <taxon>Bacillati</taxon>
        <taxon>Bacillota</taxon>
        <taxon>Bacilli</taxon>
        <taxon>Bacillales</taxon>
        <taxon>Bacillaceae</taxon>
        <taxon>Neobacillus</taxon>
    </lineage>
</organism>
<dbReference type="Proteomes" id="UP000623967">
    <property type="component" value="Unassembled WGS sequence"/>
</dbReference>
<dbReference type="Gene3D" id="3.40.350.10">
    <property type="entry name" value="Creatinase/prolidase N-terminal domain"/>
    <property type="match status" value="1"/>
</dbReference>
<evidence type="ECO:0000313" key="4">
    <source>
        <dbReference type="Proteomes" id="UP000623967"/>
    </source>
</evidence>
<dbReference type="PANTHER" id="PTHR46112:SF2">
    <property type="entry name" value="XAA-PRO AMINOPEPTIDASE P-RELATED"/>
    <property type="match status" value="1"/>
</dbReference>
<dbReference type="SUPFAM" id="SSF55920">
    <property type="entry name" value="Creatinase/aminopeptidase"/>
    <property type="match status" value="1"/>
</dbReference>
<accession>A0ABS1TQ86</accession>